<dbReference type="Proteomes" id="UP000294543">
    <property type="component" value="Unassembled WGS sequence"/>
</dbReference>
<accession>A0A4R4WZ50</accession>
<proteinExistence type="predicted"/>
<gene>
    <name evidence="2" type="ORF">E1294_09950</name>
</gene>
<keyword evidence="3" id="KW-1185">Reference proteome</keyword>
<name>A0A4R4WZ50_9ACTN</name>
<evidence type="ECO:0000313" key="2">
    <source>
        <dbReference type="EMBL" id="TDD23146.1"/>
    </source>
</evidence>
<dbReference type="EMBL" id="SMKP01000020">
    <property type="protein sequence ID" value="TDD23146.1"/>
    <property type="molecule type" value="Genomic_DNA"/>
</dbReference>
<evidence type="ECO:0000313" key="3">
    <source>
        <dbReference type="Proteomes" id="UP000294543"/>
    </source>
</evidence>
<dbReference type="RefSeq" id="WP_132507058.1">
    <property type="nucleotide sequence ID" value="NZ_SMKP01000020.1"/>
</dbReference>
<comment type="caution">
    <text evidence="2">The sequence shown here is derived from an EMBL/GenBank/DDBJ whole genome shotgun (WGS) entry which is preliminary data.</text>
</comment>
<feature type="region of interest" description="Disordered" evidence="1">
    <location>
        <begin position="65"/>
        <end position="93"/>
    </location>
</feature>
<organism evidence="2 3">
    <name type="scientific">Nonomuraea diastatica</name>
    <dbReference type="NCBI Taxonomy" id="1848329"/>
    <lineage>
        <taxon>Bacteria</taxon>
        <taxon>Bacillati</taxon>
        <taxon>Actinomycetota</taxon>
        <taxon>Actinomycetes</taxon>
        <taxon>Streptosporangiales</taxon>
        <taxon>Streptosporangiaceae</taxon>
        <taxon>Nonomuraea</taxon>
    </lineage>
</organism>
<sequence>MGTATPTLWAKLRDDDSVRGRFEWWDGESRAGEFVTPTASSGNAFYAGVPAGAYEDGSVIRWRCAPRTGEPPARGARGARSGSTPPLPAASRW</sequence>
<dbReference type="AlphaFoldDB" id="A0A4R4WZ50"/>
<protein>
    <submittedName>
        <fullName evidence="2">Uncharacterized protein</fullName>
    </submittedName>
</protein>
<evidence type="ECO:0000256" key="1">
    <source>
        <dbReference type="SAM" id="MobiDB-lite"/>
    </source>
</evidence>
<reference evidence="2 3" key="1">
    <citation type="submission" date="2019-03" db="EMBL/GenBank/DDBJ databases">
        <title>Draft genome sequences of novel Actinobacteria.</title>
        <authorList>
            <person name="Sahin N."/>
            <person name="Ay H."/>
            <person name="Saygin H."/>
        </authorList>
    </citation>
    <scope>NUCLEOTIDE SEQUENCE [LARGE SCALE GENOMIC DNA]</scope>
    <source>
        <strain evidence="2 3">KC712</strain>
    </source>
</reference>
<dbReference type="OrthoDB" id="176279at2"/>